<name>A0A915IE71_ROMCU</name>
<dbReference type="WBParaSite" id="nRc.2.0.1.t11506-RA">
    <property type="protein sequence ID" value="nRc.2.0.1.t11506-RA"/>
    <property type="gene ID" value="nRc.2.0.1.g11506"/>
</dbReference>
<reference evidence="2" key="1">
    <citation type="submission" date="2022-11" db="UniProtKB">
        <authorList>
            <consortium name="WormBaseParasite"/>
        </authorList>
    </citation>
    <scope>IDENTIFICATION</scope>
</reference>
<evidence type="ECO:0000313" key="2">
    <source>
        <dbReference type="WBParaSite" id="nRc.2.0.1.t11506-RA"/>
    </source>
</evidence>
<protein>
    <submittedName>
        <fullName evidence="2">Uncharacterized protein</fullName>
    </submittedName>
</protein>
<dbReference type="Proteomes" id="UP000887565">
    <property type="component" value="Unplaced"/>
</dbReference>
<evidence type="ECO:0000313" key="1">
    <source>
        <dbReference type="Proteomes" id="UP000887565"/>
    </source>
</evidence>
<proteinExistence type="predicted"/>
<sequence>MLKDIFKKKTGKVKFTYEEQCSNGSLAMKIVCKLFLQLIIHGCQIFEKDNEVQNQGNDSFPYFNAFRSMFGIKL</sequence>
<organism evidence="1 2">
    <name type="scientific">Romanomermis culicivorax</name>
    <name type="common">Nematode worm</name>
    <dbReference type="NCBI Taxonomy" id="13658"/>
    <lineage>
        <taxon>Eukaryota</taxon>
        <taxon>Metazoa</taxon>
        <taxon>Ecdysozoa</taxon>
        <taxon>Nematoda</taxon>
        <taxon>Enoplea</taxon>
        <taxon>Dorylaimia</taxon>
        <taxon>Mermithida</taxon>
        <taxon>Mermithoidea</taxon>
        <taxon>Mermithidae</taxon>
        <taxon>Romanomermis</taxon>
    </lineage>
</organism>
<accession>A0A915IE71</accession>
<keyword evidence="1" id="KW-1185">Reference proteome</keyword>
<dbReference type="AlphaFoldDB" id="A0A915IE71"/>